<evidence type="ECO:0000313" key="8">
    <source>
        <dbReference type="EMBL" id="GBF82792.1"/>
    </source>
</evidence>
<feature type="domain" description="Pseudouridine synthase II N-terminal" evidence="6">
    <location>
        <begin position="23"/>
        <end position="173"/>
    </location>
</feature>
<dbReference type="EMBL" id="BDQK01000017">
    <property type="protein sequence ID" value="GBF82792.1"/>
    <property type="molecule type" value="Genomic_DNA"/>
</dbReference>
<dbReference type="PANTHER" id="PTHR13767:SF2">
    <property type="entry name" value="PSEUDOURIDYLATE SYNTHASE TRUB1"/>
    <property type="match status" value="1"/>
</dbReference>
<evidence type="ECO:0000256" key="1">
    <source>
        <dbReference type="ARBA" id="ARBA00000385"/>
    </source>
</evidence>
<sequence>MFGFIALNKPLGLTSHDCVAQVRRLLRIKKVGHGGTLDPLATGVLPIAVGKATRLLQFLPENKAYRAIIRFGTQTTTDDLEGEVIQCQPTPNLTSEDIKPFLCEFIGKIEQIPPAYSAIQQGGKRLYELARQGKTVEVPVRTVEITKIDVLNWYPGEFGELEVLIYCGPGTYIRAIARDLGEKLQVGGTLAGLERTESCGMKLSDSVSLEQLKIEVEQGNFTPISPELGLKHLIGVSLLEIQGQRWCQGQKIAYPSFNGVSVPQIVRVHEEGEKFLGMGEIVLGETGQILIPKVVM</sequence>
<accession>A0A401INH3</accession>
<dbReference type="RefSeq" id="WP_124975914.1">
    <property type="nucleotide sequence ID" value="NZ_BDQK01000017.1"/>
</dbReference>
<evidence type="ECO:0000256" key="4">
    <source>
        <dbReference type="ARBA" id="ARBA00023235"/>
    </source>
</evidence>
<reference evidence="9" key="1">
    <citation type="submission" date="2017-05" db="EMBL/GenBank/DDBJ databases">
        <title>Physiological properties and genetic analysis related to exopolysaccharide production of fresh-water unicellular cyanobacterium Aphanothece sacrum, Suizenji Nori, that has been cultured as a food source in Japan.</title>
        <authorList>
            <person name="Kanesaki Y."/>
            <person name="Yoshikawa S."/>
            <person name="Ohki K."/>
        </authorList>
    </citation>
    <scope>NUCLEOTIDE SEQUENCE [LARGE SCALE GENOMIC DNA]</scope>
    <source>
        <strain evidence="9">FPU1</strain>
    </source>
</reference>
<keyword evidence="3 5" id="KW-0819">tRNA processing</keyword>
<dbReference type="EC" id="5.4.99.25" evidence="5"/>
<evidence type="ECO:0000256" key="2">
    <source>
        <dbReference type="ARBA" id="ARBA00005642"/>
    </source>
</evidence>
<dbReference type="SUPFAM" id="SSF55120">
    <property type="entry name" value="Pseudouridine synthase"/>
    <property type="match status" value="1"/>
</dbReference>
<proteinExistence type="inferred from homology"/>
<dbReference type="GO" id="GO:1990481">
    <property type="term" value="P:mRNA pseudouridine synthesis"/>
    <property type="evidence" value="ECO:0007669"/>
    <property type="project" value="TreeGrafter"/>
</dbReference>
<protein>
    <recommendedName>
        <fullName evidence="5">tRNA pseudouridine synthase B</fullName>
        <ecNumber evidence="5">5.4.99.25</ecNumber>
    </recommendedName>
    <alternativeName>
        <fullName evidence="5">tRNA pseudouridine(55) synthase</fullName>
        <shortName evidence="5">Psi55 synthase</shortName>
    </alternativeName>
    <alternativeName>
        <fullName evidence="5">tRNA pseudouridylate synthase</fullName>
    </alternativeName>
    <alternativeName>
        <fullName evidence="5">tRNA-uridine isomerase</fullName>
    </alternativeName>
</protein>
<dbReference type="GO" id="GO:0003723">
    <property type="term" value="F:RNA binding"/>
    <property type="evidence" value="ECO:0007669"/>
    <property type="project" value="InterPro"/>
</dbReference>
<feature type="domain" description="tRNA pseudouridine synthase II TruB subfamily 1 C-terminal" evidence="7">
    <location>
        <begin position="236"/>
        <end position="282"/>
    </location>
</feature>
<feature type="active site" description="Nucleophile" evidence="5">
    <location>
        <position position="38"/>
    </location>
</feature>
<gene>
    <name evidence="5" type="primary">truB</name>
    <name evidence="8" type="ORF">AsFPU1_4226</name>
</gene>
<dbReference type="AlphaFoldDB" id="A0A401INH3"/>
<dbReference type="PANTHER" id="PTHR13767">
    <property type="entry name" value="TRNA-PSEUDOURIDINE SYNTHASE"/>
    <property type="match status" value="1"/>
</dbReference>
<comment type="caution">
    <text evidence="8">The sequence shown here is derived from an EMBL/GenBank/DDBJ whole genome shotgun (WGS) entry which is preliminary data.</text>
</comment>
<dbReference type="Pfam" id="PF09157">
    <property type="entry name" value="TruB-C_2"/>
    <property type="match status" value="1"/>
</dbReference>
<dbReference type="Proteomes" id="UP000287247">
    <property type="component" value="Unassembled WGS sequence"/>
</dbReference>
<comment type="similarity">
    <text evidence="2 5">Belongs to the pseudouridine synthase TruB family. Type 1 subfamily.</text>
</comment>
<evidence type="ECO:0000259" key="7">
    <source>
        <dbReference type="Pfam" id="PF09157"/>
    </source>
</evidence>
<dbReference type="InterPro" id="IPR014780">
    <property type="entry name" value="tRNA_psdUridine_synth_TruB"/>
</dbReference>
<evidence type="ECO:0000313" key="9">
    <source>
        <dbReference type="Proteomes" id="UP000287247"/>
    </source>
</evidence>
<evidence type="ECO:0000256" key="5">
    <source>
        <dbReference type="HAMAP-Rule" id="MF_01080"/>
    </source>
</evidence>
<dbReference type="CDD" id="cd02573">
    <property type="entry name" value="PseudoU_synth_EcTruB"/>
    <property type="match status" value="1"/>
</dbReference>
<keyword evidence="4 5" id="KW-0413">Isomerase</keyword>
<comment type="function">
    <text evidence="5">Responsible for synthesis of pseudouridine from uracil-55 in the psi GC loop of transfer RNAs.</text>
</comment>
<dbReference type="GO" id="GO:0031119">
    <property type="term" value="P:tRNA pseudouridine synthesis"/>
    <property type="evidence" value="ECO:0007669"/>
    <property type="project" value="UniProtKB-UniRule"/>
</dbReference>
<dbReference type="NCBIfam" id="TIGR00431">
    <property type="entry name" value="TruB"/>
    <property type="match status" value="1"/>
</dbReference>
<dbReference type="Pfam" id="PF01509">
    <property type="entry name" value="TruB_N"/>
    <property type="match status" value="1"/>
</dbReference>
<dbReference type="HAMAP" id="MF_01080">
    <property type="entry name" value="TruB_bact"/>
    <property type="match status" value="1"/>
</dbReference>
<dbReference type="GO" id="GO:0160148">
    <property type="term" value="F:tRNA pseudouridine(55) synthase activity"/>
    <property type="evidence" value="ECO:0007669"/>
    <property type="project" value="UniProtKB-EC"/>
</dbReference>
<dbReference type="InterPro" id="IPR002501">
    <property type="entry name" value="PsdUridine_synth_N"/>
</dbReference>
<dbReference type="Gene3D" id="3.30.2350.10">
    <property type="entry name" value="Pseudouridine synthase"/>
    <property type="match status" value="1"/>
</dbReference>
<evidence type="ECO:0000259" key="6">
    <source>
        <dbReference type="Pfam" id="PF01509"/>
    </source>
</evidence>
<name>A0A401INH3_APHSA</name>
<organism evidence="8 9">
    <name type="scientific">Aphanothece sacrum FPU1</name>
    <dbReference type="NCBI Taxonomy" id="1920663"/>
    <lineage>
        <taxon>Bacteria</taxon>
        <taxon>Bacillati</taxon>
        <taxon>Cyanobacteriota</taxon>
        <taxon>Cyanophyceae</taxon>
        <taxon>Oscillatoriophycideae</taxon>
        <taxon>Chroococcales</taxon>
        <taxon>Aphanothecaceae</taxon>
        <taxon>Aphanothece</taxon>
    </lineage>
</organism>
<dbReference type="InterPro" id="IPR020103">
    <property type="entry name" value="PsdUridine_synth_cat_dom_sf"/>
</dbReference>
<dbReference type="InterPro" id="IPR015240">
    <property type="entry name" value="tRNA_sdUridine_synth_fam1_C"/>
</dbReference>
<comment type="catalytic activity">
    <reaction evidence="1 5">
        <text>uridine(55) in tRNA = pseudouridine(55) in tRNA</text>
        <dbReference type="Rhea" id="RHEA:42532"/>
        <dbReference type="Rhea" id="RHEA-COMP:10101"/>
        <dbReference type="Rhea" id="RHEA-COMP:10102"/>
        <dbReference type="ChEBI" id="CHEBI:65314"/>
        <dbReference type="ChEBI" id="CHEBI:65315"/>
        <dbReference type="EC" id="5.4.99.25"/>
    </reaction>
</comment>
<evidence type="ECO:0000256" key="3">
    <source>
        <dbReference type="ARBA" id="ARBA00022694"/>
    </source>
</evidence>
<keyword evidence="9" id="KW-1185">Reference proteome</keyword>
<dbReference type="OrthoDB" id="9802309at2"/>